<keyword evidence="3" id="KW-0378">Hydrolase</keyword>
<dbReference type="PANTHER" id="PTHR38590">
    <property type="entry name" value="BLL0828 PROTEIN"/>
    <property type="match status" value="1"/>
</dbReference>
<dbReference type="EMBL" id="CP017599">
    <property type="protein sequence ID" value="AOX00807.1"/>
    <property type="molecule type" value="Genomic_DNA"/>
</dbReference>
<dbReference type="KEGG" id="mpro:BJP34_16375"/>
<sequence>MCDNQQRQFHLPYNSKLVTRARELRKTMTPAEKKLWSDYLKKFKFRVLRQRPIGNFIVDFYCAAFKLVIEVDGEYHSTQSAQVYDQERTQIIKGYGLKVIRFTNDEVLHNFEAVCDRISSEIPPSPQKGGAR</sequence>
<dbReference type="GO" id="GO:0004519">
    <property type="term" value="F:endonuclease activity"/>
    <property type="evidence" value="ECO:0007669"/>
    <property type="project" value="UniProtKB-KW"/>
</dbReference>
<name>A0A1D8TT45_9CYAN</name>
<dbReference type="PANTHER" id="PTHR38590:SF1">
    <property type="entry name" value="BLL0828 PROTEIN"/>
    <property type="match status" value="1"/>
</dbReference>
<feature type="domain" description="DUF559" evidence="1">
    <location>
        <begin position="17"/>
        <end position="122"/>
    </location>
</feature>
<dbReference type="CDD" id="cd01038">
    <property type="entry name" value="Endonuclease_DUF559"/>
    <property type="match status" value="1"/>
</dbReference>
<dbReference type="STRING" id="1458985.BJP34_16370"/>
<dbReference type="OrthoDB" id="9798754at2"/>
<reference evidence="4" key="1">
    <citation type="submission" date="2016-10" db="EMBL/GenBank/DDBJ databases">
        <title>Comparative genomics uncovers the prolific and rare metabolic potential of the cyanobacterial genus Moorea.</title>
        <authorList>
            <person name="Leao T."/>
            <person name="Castelao G."/>
            <person name="Korobeynikov A."/>
            <person name="Monroe E.A."/>
            <person name="Podell S."/>
            <person name="Glukhov E."/>
            <person name="Allen E."/>
            <person name="Gerwick W.H."/>
            <person name="Gerwick L."/>
        </authorList>
    </citation>
    <scope>NUCLEOTIDE SEQUENCE [LARGE SCALE GENOMIC DNA]</scope>
    <source>
        <strain evidence="4">PAL-8-15-08-1</strain>
    </source>
</reference>
<evidence type="ECO:0000259" key="1">
    <source>
        <dbReference type="Pfam" id="PF04480"/>
    </source>
</evidence>
<dbReference type="InterPro" id="IPR047216">
    <property type="entry name" value="Endonuclease_DUF559_bact"/>
</dbReference>
<evidence type="ECO:0000313" key="3">
    <source>
        <dbReference type="EMBL" id="AOX00808.1"/>
    </source>
</evidence>
<dbReference type="Proteomes" id="UP000177870">
    <property type="component" value="Chromosome"/>
</dbReference>
<evidence type="ECO:0000313" key="4">
    <source>
        <dbReference type="Proteomes" id="UP000177870"/>
    </source>
</evidence>
<proteinExistence type="predicted"/>
<protein>
    <submittedName>
        <fullName evidence="3">Endonuclease</fullName>
    </submittedName>
</protein>
<gene>
    <name evidence="2" type="ORF">BJP34_16370</name>
    <name evidence="3" type="ORF">BJP34_16375</name>
</gene>
<dbReference type="InterPro" id="IPR007569">
    <property type="entry name" value="DUF559"/>
</dbReference>
<keyword evidence="3" id="KW-0255">Endonuclease</keyword>
<dbReference type="InterPro" id="IPR011335">
    <property type="entry name" value="Restrct_endonuc-II-like"/>
</dbReference>
<evidence type="ECO:0000313" key="2">
    <source>
        <dbReference type="EMBL" id="AOX00807.1"/>
    </source>
</evidence>
<dbReference type="RefSeq" id="WP_070393260.1">
    <property type="nucleotide sequence ID" value="NZ_CP017599.1"/>
</dbReference>
<dbReference type="SUPFAM" id="SSF52980">
    <property type="entry name" value="Restriction endonuclease-like"/>
    <property type="match status" value="1"/>
</dbReference>
<keyword evidence="3" id="KW-0540">Nuclease</keyword>
<dbReference type="AlphaFoldDB" id="A0A1D8TT45"/>
<dbReference type="EMBL" id="CP017599">
    <property type="protein sequence ID" value="AOX00808.1"/>
    <property type="molecule type" value="Genomic_DNA"/>
</dbReference>
<dbReference type="KEGG" id="mpro:BJP34_16370"/>
<accession>A0A1D8TT45</accession>
<organism evidence="3 4">
    <name type="scientific">Moorena producens PAL-8-15-08-1</name>
    <dbReference type="NCBI Taxonomy" id="1458985"/>
    <lineage>
        <taxon>Bacteria</taxon>
        <taxon>Bacillati</taxon>
        <taxon>Cyanobacteriota</taxon>
        <taxon>Cyanophyceae</taxon>
        <taxon>Coleofasciculales</taxon>
        <taxon>Coleofasciculaceae</taxon>
        <taxon>Moorena</taxon>
    </lineage>
</organism>
<dbReference type="Gene3D" id="3.40.960.10">
    <property type="entry name" value="VSR Endonuclease"/>
    <property type="match status" value="1"/>
</dbReference>
<dbReference type="Pfam" id="PF04480">
    <property type="entry name" value="DUF559"/>
    <property type="match status" value="1"/>
</dbReference>
<reference evidence="3" key="2">
    <citation type="journal article" date="2017" name="Proc. Natl. Acad. Sci. U.S.A.">
        <title>Comparative genomics uncovers the prolific and distinctive metabolic potential of the cyanobacterial genus Moorea.</title>
        <authorList>
            <person name="Leao T."/>
            <person name="Castelao G."/>
            <person name="Korobeynikov A."/>
            <person name="Monroe E.A."/>
            <person name="Podell S."/>
            <person name="Glukhov E."/>
            <person name="Allen E.E."/>
            <person name="Gerwick W.H."/>
            <person name="Gerwick L."/>
        </authorList>
    </citation>
    <scope>NUCLEOTIDE SEQUENCE</scope>
    <source>
        <strain evidence="3">PAL-8-15-08-1</strain>
    </source>
</reference>